<dbReference type="SUPFAM" id="SSF52833">
    <property type="entry name" value="Thioredoxin-like"/>
    <property type="match status" value="1"/>
</dbReference>
<gene>
    <name evidence="3" type="ORF">ZIOFF_039374</name>
</gene>
<comment type="caution">
    <text evidence="3">The sequence shown here is derived from an EMBL/GenBank/DDBJ whole genome shotgun (WGS) entry which is preliminary data.</text>
</comment>
<protein>
    <submittedName>
        <fullName evidence="3">Uncharacterized protein</fullName>
    </submittedName>
</protein>
<keyword evidence="4" id="KW-1185">Reference proteome</keyword>
<dbReference type="AlphaFoldDB" id="A0A8J5KX52"/>
<keyword evidence="2" id="KW-0812">Transmembrane</keyword>
<keyword evidence="2" id="KW-0472">Membrane</keyword>
<feature type="transmembrane region" description="Helical" evidence="2">
    <location>
        <begin position="474"/>
        <end position="491"/>
    </location>
</feature>
<organism evidence="3 4">
    <name type="scientific">Zingiber officinale</name>
    <name type="common">Ginger</name>
    <name type="synonym">Amomum zingiber</name>
    <dbReference type="NCBI Taxonomy" id="94328"/>
    <lineage>
        <taxon>Eukaryota</taxon>
        <taxon>Viridiplantae</taxon>
        <taxon>Streptophyta</taxon>
        <taxon>Embryophyta</taxon>
        <taxon>Tracheophyta</taxon>
        <taxon>Spermatophyta</taxon>
        <taxon>Magnoliopsida</taxon>
        <taxon>Liliopsida</taxon>
        <taxon>Zingiberales</taxon>
        <taxon>Zingiberaceae</taxon>
        <taxon>Zingiber</taxon>
    </lineage>
</organism>
<reference evidence="3 4" key="1">
    <citation type="submission" date="2020-08" db="EMBL/GenBank/DDBJ databases">
        <title>Plant Genome Project.</title>
        <authorList>
            <person name="Zhang R.-G."/>
        </authorList>
    </citation>
    <scope>NUCLEOTIDE SEQUENCE [LARGE SCALE GENOMIC DNA]</scope>
    <source>
        <tissue evidence="3">Rhizome</tissue>
    </source>
</reference>
<accession>A0A8J5KX52</accession>
<keyword evidence="2" id="KW-1133">Transmembrane helix</keyword>
<dbReference type="InterPro" id="IPR036249">
    <property type="entry name" value="Thioredoxin-like_sf"/>
</dbReference>
<feature type="region of interest" description="Disordered" evidence="1">
    <location>
        <begin position="496"/>
        <end position="546"/>
    </location>
</feature>
<dbReference type="PANTHER" id="PTHR44303">
    <property type="entry name" value="DNAJ HOMOLOG SUBFAMILY C MEMBER 16"/>
    <property type="match status" value="1"/>
</dbReference>
<dbReference type="Proteomes" id="UP000734854">
    <property type="component" value="Unassembled WGS sequence"/>
</dbReference>
<dbReference type="EMBL" id="JACMSC010000011">
    <property type="protein sequence ID" value="KAG6499584.1"/>
    <property type="molecule type" value="Genomic_DNA"/>
</dbReference>
<evidence type="ECO:0000313" key="3">
    <source>
        <dbReference type="EMBL" id="KAG6499584.1"/>
    </source>
</evidence>
<proteinExistence type="predicted"/>
<evidence type="ECO:0000256" key="2">
    <source>
        <dbReference type="SAM" id="Phobius"/>
    </source>
</evidence>
<dbReference type="InterPro" id="IPR052448">
    <property type="entry name" value="DnaJ_C16_autophagy_reg"/>
</dbReference>
<name>A0A8J5KX52_ZINOF</name>
<sequence length="546" mass="62137">MLSDVTNKLTPMEFISTVGKSKPLLIQIYSSGSLRCAEFIRAWKRIESLLEGVAETGMVELGNLQLSSYLAETAFAEQPYFRNGVPSLVAFPSNCTNTRCIERYHDEFSVDSILDWMATNILGLPRILYYSKETLAKFIATSGRHKVKVICFSKTGERAAPFIRQAAKEHFSEASFAYVLWREVDMPFWWNMFGVDSAPSVVLLKDIYSKPVTYSGSFNHLQLVKMMDDYKKNDIPQLRTVSSMELGCDARGYSRAGNETVTWYCLILIGRAGHAMTQMRETLRRASDVLMVGDDSDYARNVNLSVASVASAAMKENRLTFTWLDGEVQQKYCQFHLAPEYHTKSCGPSYEDGVDVPQILIVRYLRNSTDNNAKNDRWKHFRNQYLGDTNVASQLIARYPGPEDVEELTQWISQIVERGDTREFPYFTFETPDLVPEDKQSTGSPVGQSFRRGINYRFKKLRMYISDLPRDPRIGPILLLAACLLFGTIWLQNNRTTQANTPDNSTSNTSSRRRPWPARTDDVPSSMTDEEPKDAYQLLKTDSDSE</sequence>
<evidence type="ECO:0000256" key="1">
    <source>
        <dbReference type="SAM" id="MobiDB-lite"/>
    </source>
</evidence>
<feature type="compositionally biased region" description="Low complexity" evidence="1">
    <location>
        <begin position="500"/>
        <end position="510"/>
    </location>
</feature>
<dbReference type="PANTHER" id="PTHR44303:SF2">
    <property type="entry name" value="DNAJ HOMOLOG SUBFAMILY C MEMBER 16"/>
    <property type="match status" value="1"/>
</dbReference>
<evidence type="ECO:0000313" key="4">
    <source>
        <dbReference type="Proteomes" id="UP000734854"/>
    </source>
</evidence>